<dbReference type="AlphaFoldDB" id="A0A183TVM7"/>
<protein>
    <submittedName>
        <fullName evidence="4">Transmembrane protein</fullName>
    </submittedName>
</protein>
<evidence type="ECO:0000313" key="4">
    <source>
        <dbReference type="WBParaSite" id="TCNE_0000029601-mRNA-1"/>
    </source>
</evidence>
<name>A0A183TVM7_TOXCA</name>
<evidence type="ECO:0000313" key="3">
    <source>
        <dbReference type="Proteomes" id="UP000050794"/>
    </source>
</evidence>
<evidence type="ECO:0000256" key="1">
    <source>
        <dbReference type="SAM" id="MobiDB-lite"/>
    </source>
</evidence>
<dbReference type="WBParaSite" id="TCNE_0000029601-mRNA-1">
    <property type="protein sequence ID" value="TCNE_0000029601-mRNA-1"/>
    <property type="gene ID" value="TCNE_0000029601"/>
</dbReference>
<dbReference type="Proteomes" id="UP000050794">
    <property type="component" value="Unassembled WGS sequence"/>
</dbReference>
<feature type="compositionally biased region" description="Acidic residues" evidence="1">
    <location>
        <begin position="122"/>
        <end position="159"/>
    </location>
</feature>
<sequence>MSQGRWLITDIFHFRHSRTFGYSRYIQLESKARGEEEDITLLVVERRAPSGRQIGSTMNRCCTLGTLLIAIILLMPNIGAKLSTRSSATRIKHRGKLVEDVVNHSEISNRRRSSTDSYNPEEVIDANELETDENDEEAYEDDIEEEVLDEEEQSQEAGDENEKSLKRTNGTMDVTGDNETDSSSKGIIEKSLCLDPNIKQSDYSILSSVSLRDESGLVKVGFSDMPKMWNLK</sequence>
<evidence type="ECO:0000313" key="2">
    <source>
        <dbReference type="EMBL" id="VDM23984.1"/>
    </source>
</evidence>
<proteinExistence type="predicted"/>
<feature type="region of interest" description="Disordered" evidence="1">
    <location>
        <begin position="105"/>
        <end position="185"/>
    </location>
</feature>
<keyword evidence="3" id="KW-1185">Reference proteome</keyword>
<reference evidence="2 3" key="2">
    <citation type="submission" date="2018-11" db="EMBL/GenBank/DDBJ databases">
        <authorList>
            <consortium name="Pathogen Informatics"/>
        </authorList>
    </citation>
    <scope>NUCLEOTIDE SEQUENCE [LARGE SCALE GENOMIC DNA]</scope>
</reference>
<reference evidence="4" key="1">
    <citation type="submission" date="2016-06" db="UniProtKB">
        <authorList>
            <consortium name="WormBaseParasite"/>
        </authorList>
    </citation>
    <scope>IDENTIFICATION</scope>
</reference>
<dbReference type="EMBL" id="UYWY01000123">
    <property type="protein sequence ID" value="VDM23984.1"/>
    <property type="molecule type" value="Genomic_DNA"/>
</dbReference>
<organism evidence="3 4">
    <name type="scientific">Toxocara canis</name>
    <name type="common">Canine roundworm</name>
    <dbReference type="NCBI Taxonomy" id="6265"/>
    <lineage>
        <taxon>Eukaryota</taxon>
        <taxon>Metazoa</taxon>
        <taxon>Ecdysozoa</taxon>
        <taxon>Nematoda</taxon>
        <taxon>Chromadorea</taxon>
        <taxon>Rhabditida</taxon>
        <taxon>Spirurina</taxon>
        <taxon>Ascaridomorpha</taxon>
        <taxon>Ascaridoidea</taxon>
        <taxon>Toxocaridae</taxon>
        <taxon>Toxocara</taxon>
    </lineage>
</organism>
<gene>
    <name evidence="2" type="ORF">TCNE_LOCUS297</name>
</gene>
<accession>A0A183TVM7</accession>